<gene>
    <name evidence="1" type="ORF">VNO78_08387</name>
</gene>
<evidence type="ECO:0000313" key="1">
    <source>
        <dbReference type="EMBL" id="KAK7406756.1"/>
    </source>
</evidence>
<comment type="caution">
    <text evidence="1">The sequence shown here is derived from an EMBL/GenBank/DDBJ whole genome shotgun (WGS) entry which is preliminary data.</text>
</comment>
<dbReference type="EMBL" id="JAYMYS010000002">
    <property type="protein sequence ID" value="KAK7406756.1"/>
    <property type="molecule type" value="Genomic_DNA"/>
</dbReference>
<protein>
    <submittedName>
        <fullName evidence="1">Uncharacterized protein</fullName>
    </submittedName>
</protein>
<keyword evidence="2" id="KW-1185">Reference proteome</keyword>
<dbReference type="Proteomes" id="UP001386955">
    <property type="component" value="Unassembled WGS sequence"/>
</dbReference>
<sequence length="171" mass="19209">MVYHVGHALYLAIKRPLVDMKAPAFENSDENSSPVSQGAYAKILLGSRPLVYGLMYCGRECWFSQNYISCIKEPSVLHNGMVVSALWHGSVGGPMKISKVCVHIPWTRNLKHVLLQRNWGDDQGRLDSWPVVATRRPGQIVLVKSCVVMFAHVFLFHFDACWKDSAHNTNG</sequence>
<proteinExistence type="predicted"/>
<reference evidence="1 2" key="1">
    <citation type="submission" date="2024-01" db="EMBL/GenBank/DDBJ databases">
        <title>The genomes of 5 underutilized Papilionoideae crops provide insights into root nodulation and disease resistanc.</title>
        <authorList>
            <person name="Jiang F."/>
        </authorList>
    </citation>
    <scope>NUCLEOTIDE SEQUENCE [LARGE SCALE GENOMIC DNA]</scope>
    <source>
        <strain evidence="1">DUOXIRENSHENG_FW03</strain>
        <tissue evidence="1">Leaves</tissue>
    </source>
</reference>
<name>A0AAN9SX45_PSOTE</name>
<accession>A0AAN9SX45</accession>
<dbReference type="AlphaFoldDB" id="A0AAN9SX45"/>
<evidence type="ECO:0000313" key="2">
    <source>
        <dbReference type="Proteomes" id="UP001386955"/>
    </source>
</evidence>
<organism evidence="1 2">
    <name type="scientific">Psophocarpus tetragonolobus</name>
    <name type="common">Winged bean</name>
    <name type="synonym">Dolichos tetragonolobus</name>
    <dbReference type="NCBI Taxonomy" id="3891"/>
    <lineage>
        <taxon>Eukaryota</taxon>
        <taxon>Viridiplantae</taxon>
        <taxon>Streptophyta</taxon>
        <taxon>Embryophyta</taxon>
        <taxon>Tracheophyta</taxon>
        <taxon>Spermatophyta</taxon>
        <taxon>Magnoliopsida</taxon>
        <taxon>eudicotyledons</taxon>
        <taxon>Gunneridae</taxon>
        <taxon>Pentapetalae</taxon>
        <taxon>rosids</taxon>
        <taxon>fabids</taxon>
        <taxon>Fabales</taxon>
        <taxon>Fabaceae</taxon>
        <taxon>Papilionoideae</taxon>
        <taxon>50 kb inversion clade</taxon>
        <taxon>NPAAA clade</taxon>
        <taxon>indigoferoid/millettioid clade</taxon>
        <taxon>Phaseoleae</taxon>
        <taxon>Psophocarpus</taxon>
    </lineage>
</organism>